<dbReference type="SUPFAM" id="SSF52833">
    <property type="entry name" value="Thioredoxin-like"/>
    <property type="match status" value="1"/>
</dbReference>
<keyword evidence="1 2" id="KW-0732">Signal</keyword>
<evidence type="ECO:0000256" key="2">
    <source>
        <dbReference type="SAM" id="SignalP"/>
    </source>
</evidence>
<dbReference type="InterPro" id="IPR051099">
    <property type="entry name" value="AGR/TXD"/>
</dbReference>
<evidence type="ECO:0000313" key="4">
    <source>
        <dbReference type="EMBL" id="SHI86255.1"/>
    </source>
</evidence>
<dbReference type="AlphaFoldDB" id="A0A1M6EL44"/>
<gene>
    <name evidence="4" type="ORF">SAMN04488096_105143</name>
</gene>
<sequence length="157" mass="18508">MLTKKIFFLLLLCSTSTFAQSTVNWLRFEQLETSLQQETKPVLLFFYADWCAYCKKMEQNAFKNKGVIEQLNREFYVVKMNAETTEPITFDGSTFYNKEVEIKRNPTHQLAKLLASRTDKPFTLPAIVLLDESFKVINRKFTYLTSSQLIKFINYKR</sequence>
<dbReference type="STRING" id="579105.SAMN04488096_105143"/>
<dbReference type="InterPro" id="IPR036249">
    <property type="entry name" value="Thioredoxin-like_sf"/>
</dbReference>
<dbReference type="PANTHER" id="PTHR15337:SF11">
    <property type="entry name" value="THIOREDOXIN DOMAIN-CONTAINING PROTEIN"/>
    <property type="match status" value="1"/>
</dbReference>
<dbReference type="EMBL" id="FQYY01000005">
    <property type="protein sequence ID" value="SHI86255.1"/>
    <property type="molecule type" value="Genomic_DNA"/>
</dbReference>
<dbReference type="InterPro" id="IPR012336">
    <property type="entry name" value="Thioredoxin-like_fold"/>
</dbReference>
<evidence type="ECO:0000313" key="5">
    <source>
        <dbReference type="Proteomes" id="UP000184225"/>
    </source>
</evidence>
<dbReference type="PANTHER" id="PTHR15337">
    <property type="entry name" value="ANTERIOR GRADIENT PROTEIN-RELATED"/>
    <property type="match status" value="1"/>
</dbReference>
<feature type="domain" description="Thioredoxin-like fold" evidence="3">
    <location>
        <begin position="36"/>
        <end position="151"/>
    </location>
</feature>
<proteinExistence type="predicted"/>
<dbReference type="OrthoDB" id="9811036at2"/>
<evidence type="ECO:0000256" key="1">
    <source>
        <dbReference type="ARBA" id="ARBA00022729"/>
    </source>
</evidence>
<dbReference type="Proteomes" id="UP000184225">
    <property type="component" value="Unassembled WGS sequence"/>
</dbReference>
<reference evidence="4 5" key="1">
    <citation type="submission" date="2016-11" db="EMBL/GenBank/DDBJ databases">
        <authorList>
            <person name="Jaros S."/>
            <person name="Januszkiewicz K."/>
            <person name="Wedrychowicz H."/>
        </authorList>
    </citation>
    <scope>NUCLEOTIDE SEQUENCE [LARGE SCALE GENOMIC DNA]</scope>
    <source>
        <strain evidence="4 5">DSM 21425</strain>
    </source>
</reference>
<feature type="signal peptide" evidence="2">
    <location>
        <begin position="1"/>
        <end position="19"/>
    </location>
</feature>
<evidence type="ECO:0000259" key="3">
    <source>
        <dbReference type="Pfam" id="PF13098"/>
    </source>
</evidence>
<protein>
    <submittedName>
        <fullName evidence="4">Thioredoxin-related protein</fullName>
    </submittedName>
</protein>
<dbReference type="RefSeq" id="WP_073150450.1">
    <property type="nucleotide sequence ID" value="NZ_FQYY01000005.1"/>
</dbReference>
<dbReference type="Gene3D" id="3.40.30.10">
    <property type="entry name" value="Glutaredoxin"/>
    <property type="match status" value="1"/>
</dbReference>
<dbReference type="Pfam" id="PF13098">
    <property type="entry name" value="Thioredoxin_2"/>
    <property type="match status" value="1"/>
</dbReference>
<feature type="chain" id="PRO_5013064959" evidence="2">
    <location>
        <begin position="20"/>
        <end position="157"/>
    </location>
</feature>
<accession>A0A1M6EL44</accession>
<keyword evidence="5" id="KW-1185">Reference proteome</keyword>
<organism evidence="4 5">
    <name type="scientific">Mesonia phycicola</name>
    <dbReference type="NCBI Taxonomy" id="579105"/>
    <lineage>
        <taxon>Bacteria</taxon>
        <taxon>Pseudomonadati</taxon>
        <taxon>Bacteroidota</taxon>
        <taxon>Flavobacteriia</taxon>
        <taxon>Flavobacteriales</taxon>
        <taxon>Flavobacteriaceae</taxon>
        <taxon>Mesonia</taxon>
    </lineage>
</organism>
<name>A0A1M6EL44_9FLAO</name>